<keyword evidence="3" id="KW-1185">Reference proteome</keyword>
<evidence type="ECO:0000313" key="3">
    <source>
        <dbReference type="Proteomes" id="UP000295447"/>
    </source>
</evidence>
<organism evidence="2 3">
    <name type="scientific">Kribbella kalugense</name>
    <dbReference type="NCBI Taxonomy" id="2512221"/>
    <lineage>
        <taxon>Bacteria</taxon>
        <taxon>Bacillati</taxon>
        <taxon>Actinomycetota</taxon>
        <taxon>Actinomycetes</taxon>
        <taxon>Propionibacteriales</taxon>
        <taxon>Kribbellaceae</taxon>
        <taxon>Kribbella</taxon>
    </lineage>
</organism>
<accession>A0A4R7ZUS4</accession>
<dbReference type="InterPro" id="IPR000551">
    <property type="entry name" value="MerR-type_HTH_dom"/>
</dbReference>
<dbReference type="Pfam" id="PF13591">
    <property type="entry name" value="MerR_2"/>
    <property type="match status" value="1"/>
</dbReference>
<feature type="domain" description="HTH merR-type" evidence="1">
    <location>
        <begin position="16"/>
        <end position="77"/>
    </location>
</feature>
<comment type="caution">
    <text evidence="2">The sequence shown here is derived from an EMBL/GenBank/DDBJ whole genome shotgun (WGS) entry which is preliminary data.</text>
</comment>
<dbReference type="PROSITE" id="PS50937">
    <property type="entry name" value="HTH_MERR_2"/>
    <property type="match status" value="1"/>
</dbReference>
<proteinExistence type="predicted"/>
<dbReference type="EMBL" id="SODF01000001">
    <property type="protein sequence ID" value="TDW21863.1"/>
    <property type="molecule type" value="Genomic_DNA"/>
</dbReference>
<evidence type="ECO:0000313" key="2">
    <source>
        <dbReference type="EMBL" id="TDW21863.1"/>
    </source>
</evidence>
<evidence type="ECO:0000259" key="1">
    <source>
        <dbReference type="PROSITE" id="PS50937"/>
    </source>
</evidence>
<reference evidence="2 3" key="1">
    <citation type="submission" date="2019-03" db="EMBL/GenBank/DDBJ databases">
        <title>Genomic Encyclopedia of Type Strains, Phase III (KMG-III): the genomes of soil and plant-associated and newly described type strains.</title>
        <authorList>
            <person name="Whitman W."/>
        </authorList>
    </citation>
    <scope>NUCLEOTIDE SEQUENCE [LARGE SCALE GENOMIC DNA]</scope>
    <source>
        <strain evidence="2 3">VKM Ac-2570</strain>
    </source>
</reference>
<protein>
    <submittedName>
        <fullName evidence="2">MerR-like DNA binding protein</fullName>
    </submittedName>
</protein>
<dbReference type="InterPro" id="IPR009061">
    <property type="entry name" value="DNA-bd_dom_put_sf"/>
</dbReference>
<dbReference type="AlphaFoldDB" id="A0A4R7ZUS4"/>
<dbReference type="Gene3D" id="1.10.1660.10">
    <property type="match status" value="1"/>
</dbReference>
<dbReference type="GO" id="GO:0003677">
    <property type="term" value="F:DNA binding"/>
    <property type="evidence" value="ECO:0007669"/>
    <property type="project" value="InterPro"/>
</dbReference>
<dbReference type="Proteomes" id="UP000295447">
    <property type="component" value="Unassembled WGS sequence"/>
</dbReference>
<dbReference type="OrthoDB" id="5526358at2"/>
<dbReference type="SUPFAM" id="SSF46955">
    <property type="entry name" value="Putative DNA-binding domain"/>
    <property type="match status" value="1"/>
</dbReference>
<sequence length="99" mass="10937">MSTALARPLLLDLDTFARLTGVHPQLIRRYVALGLLEPTRVTAGRVWFGYADIAVVARIQRLRAAFSLNYAALGLVIDLLNRIAAHENVPRGRTRLSGD</sequence>
<name>A0A4R7ZUS4_9ACTN</name>
<gene>
    <name evidence="2" type="ORF">EV650_0694</name>
</gene>
<dbReference type="RefSeq" id="WP_134115230.1">
    <property type="nucleotide sequence ID" value="NZ_SODF01000001.1"/>
</dbReference>
<dbReference type="GO" id="GO:0006355">
    <property type="term" value="P:regulation of DNA-templated transcription"/>
    <property type="evidence" value="ECO:0007669"/>
    <property type="project" value="InterPro"/>
</dbReference>